<dbReference type="Proteomes" id="UP000007014">
    <property type="component" value="Chromosome 8"/>
</dbReference>
<gene>
    <name evidence="3" type="ORF">CYME_CMH012C</name>
</gene>
<sequence length="181" mass="20394">MIEAMSLWSYMYEAGCTVKKFALGQGLIFCSPLETRTGAATTLERGATPLDAEPSSYPSNEPESTRIGVFDITRAYPEVWLSYGVTVLLLAGTWLYFRQRLRAAERLLPQKRVEFSRNAEHVHQLQEKPTEALGTAAGDTEALHEPVLKEVRVKPVPSLEAEEGTNDRTRRRRRRASKQNT</sequence>
<feature type="compositionally biased region" description="Basic residues" evidence="1">
    <location>
        <begin position="169"/>
        <end position="181"/>
    </location>
</feature>
<accession>M1VGD1</accession>
<feature type="compositionally biased region" description="Basic and acidic residues" evidence="1">
    <location>
        <begin position="119"/>
        <end position="130"/>
    </location>
</feature>
<feature type="compositionally biased region" description="Low complexity" evidence="1">
    <location>
        <begin position="53"/>
        <end position="62"/>
    </location>
</feature>
<evidence type="ECO:0000256" key="1">
    <source>
        <dbReference type="SAM" id="MobiDB-lite"/>
    </source>
</evidence>
<feature type="region of interest" description="Disordered" evidence="1">
    <location>
        <begin position="119"/>
        <end position="181"/>
    </location>
</feature>
<dbReference type="AlphaFoldDB" id="M1VGD1"/>
<keyword evidence="4" id="KW-1185">Reference proteome</keyword>
<dbReference type="EMBL" id="AP006490">
    <property type="protein sequence ID" value="BAM79718.1"/>
    <property type="molecule type" value="Genomic_DNA"/>
</dbReference>
<reference evidence="3 4" key="1">
    <citation type="journal article" date="2004" name="Nature">
        <title>Genome sequence of the ultrasmall unicellular red alga Cyanidioschyzon merolae 10D.</title>
        <authorList>
            <person name="Matsuzaki M."/>
            <person name="Misumi O."/>
            <person name="Shin-i T."/>
            <person name="Maruyama S."/>
            <person name="Takahara M."/>
            <person name="Miyagishima S."/>
            <person name="Mori T."/>
            <person name="Nishida K."/>
            <person name="Yagisawa F."/>
            <person name="Nishida K."/>
            <person name="Yoshida Y."/>
            <person name="Nishimura Y."/>
            <person name="Nakao S."/>
            <person name="Kobayashi T."/>
            <person name="Momoyama Y."/>
            <person name="Higashiyama T."/>
            <person name="Minoda A."/>
            <person name="Sano M."/>
            <person name="Nomoto H."/>
            <person name="Oishi K."/>
            <person name="Hayashi H."/>
            <person name="Ohta F."/>
            <person name="Nishizaka S."/>
            <person name="Haga S."/>
            <person name="Miura S."/>
            <person name="Morishita T."/>
            <person name="Kabeya Y."/>
            <person name="Terasawa K."/>
            <person name="Suzuki Y."/>
            <person name="Ishii Y."/>
            <person name="Asakawa S."/>
            <person name="Takano H."/>
            <person name="Ohta N."/>
            <person name="Kuroiwa H."/>
            <person name="Tanaka K."/>
            <person name="Shimizu N."/>
            <person name="Sugano S."/>
            <person name="Sato N."/>
            <person name="Nozaki H."/>
            <person name="Ogasawara N."/>
            <person name="Kohara Y."/>
            <person name="Kuroiwa T."/>
        </authorList>
    </citation>
    <scope>NUCLEOTIDE SEQUENCE [LARGE SCALE GENOMIC DNA]</scope>
    <source>
        <strain evidence="3 4">10D</strain>
    </source>
</reference>
<keyword evidence="2" id="KW-1133">Transmembrane helix</keyword>
<name>M1VGD1_CYAM1</name>
<protein>
    <submittedName>
        <fullName evidence="3">Uncharacterized protein</fullName>
    </submittedName>
</protein>
<evidence type="ECO:0000256" key="2">
    <source>
        <dbReference type="SAM" id="Phobius"/>
    </source>
</evidence>
<dbReference type="HOGENOM" id="CLU_1491105_0_0_1"/>
<dbReference type="Gramene" id="CMH012CT">
    <property type="protein sequence ID" value="CMH012CT"/>
    <property type="gene ID" value="CMH012C"/>
</dbReference>
<feature type="transmembrane region" description="Helical" evidence="2">
    <location>
        <begin position="80"/>
        <end position="97"/>
    </location>
</feature>
<organism evidence="3 4">
    <name type="scientific">Cyanidioschyzon merolae (strain NIES-3377 / 10D)</name>
    <name type="common">Unicellular red alga</name>
    <dbReference type="NCBI Taxonomy" id="280699"/>
    <lineage>
        <taxon>Eukaryota</taxon>
        <taxon>Rhodophyta</taxon>
        <taxon>Bangiophyceae</taxon>
        <taxon>Cyanidiales</taxon>
        <taxon>Cyanidiaceae</taxon>
        <taxon>Cyanidioschyzon</taxon>
    </lineage>
</organism>
<feature type="compositionally biased region" description="Basic and acidic residues" evidence="1">
    <location>
        <begin position="141"/>
        <end position="153"/>
    </location>
</feature>
<proteinExistence type="predicted"/>
<dbReference type="KEGG" id="cme:CYME_CMH012C"/>
<evidence type="ECO:0000313" key="3">
    <source>
        <dbReference type="EMBL" id="BAM79718.1"/>
    </source>
</evidence>
<dbReference type="GeneID" id="16993349"/>
<keyword evidence="2" id="KW-0812">Transmembrane</keyword>
<evidence type="ECO:0000313" key="4">
    <source>
        <dbReference type="Proteomes" id="UP000007014"/>
    </source>
</evidence>
<keyword evidence="2" id="KW-0472">Membrane</keyword>
<reference evidence="3 4" key="2">
    <citation type="journal article" date="2007" name="BMC Biol.">
        <title>A 100%-complete sequence reveals unusually simple genomic features in the hot-spring red alga Cyanidioschyzon merolae.</title>
        <authorList>
            <person name="Nozaki H."/>
            <person name="Takano H."/>
            <person name="Misumi O."/>
            <person name="Terasawa K."/>
            <person name="Matsuzaki M."/>
            <person name="Maruyama S."/>
            <person name="Nishida K."/>
            <person name="Yagisawa F."/>
            <person name="Yoshida Y."/>
            <person name="Fujiwara T."/>
            <person name="Takio S."/>
            <person name="Tamura K."/>
            <person name="Chung S.J."/>
            <person name="Nakamura S."/>
            <person name="Kuroiwa H."/>
            <person name="Tanaka K."/>
            <person name="Sato N."/>
            <person name="Kuroiwa T."/>
        </authorList>
    </citation>
    <scope>NUCLEOTIDE SEQUENCE [LARGE SCALE GENOMIC DNA]</scope>
    <source>
        <strain evidence="3 4">10D</strain>
    </source>
</reference>
<dbReference type="RefSeq" id="XP_005536004.1">
    <property type="nucleotide sequence ID" value="XM_005535947.1"/>
</dbReference>
<feature type="region of interest" description="Disordered" evidence="1">
    <location>
        <begin position="43"/>
        <end position="63"/>
    </location>
</feature>